<feature type="chain" id="PRO_5043684326" evidence="1">
    <location>
        <begin position="19"/>
        <end position="140"/>
    </location>
</feature>
<feature type="signal peptide" evidence="1">
    <location>
        <begin position="1"/>
        <end position="18"/>
    </location>
</feature>
<dbReference type="AlphaFoldDB" id="A0AAU9WPD5"/>
<protein>
    <submittedName>
        <fullName evidence="2">Uncharacterized protein</fullName>
    </submittedName>
</protein>
<keyword evidence="1" id="KW-0732">Signal</keyword>
<comment type="caution">
    <text evidence="2">The sequence shown here is derived from an EMBL/GenBank/DDBJ whole genome shotgun (WGS) entry which is preliminary data.</text>
</comment>
<accession>A0AAU9WPD5</accession>
<gene>
    <name evidence="2" type="ORF">PMEA_00008972</name>
</gene>
<evidence type="ECO:0000313" key="3">
    <source>
        <dbReference type="Proteomes" id="UP001159428"/>
    </source>
</evidence>
<reference evidence="2 3" key="1">
    <citation type="submission" date="2022-05" db="EMBL/GenBank/DDBJ databases">
        <authorList>
            <consortium name="Genoscope - CEA"/>
            <person name="William W."/>
        </authorList>
    </citation>
    <scope>NUCLEOTIDE SEQUENCE [LARGE SCALE GENOMIC DNA]</scope>
</reference>
<name>A0AAU9WPD5_9CNID</name>
<evidence type="ECO:0000313" key="2">
    <source>
        <dbReference type="EMBL" id="CAH3120968.1"/>
    </source>
</evidence>
<dbReference type="Proteomes" id="UP001159428">
    <property type="component" value="Unassembled WGS sequence"/>
</dbReference>
<keyword evidence="3" id="KW-1185">Reference proteome</keyword>
<proteinExistence type="predicted"/>
<evidence type="ECO:0000256" key="1">
    <source>
        <dbReference type="SAM" id="SignalP"/>
    </source>
</evidence>
<dbReference type="EMBL" id="CALNXJ010000018">
    <property type="protein sequence ID" value="CAH3120968.1"/>
    <property type="molecule type" value="Genomic_DNA"/>
</dbReference>
<sequence length="140" mass="16659">MRFLFCFCLFFALGLVSTDDEVFEAKREKDRAENNNVNDLWLLVAKEEEEEGKDESGHSIKPTLHPFQQCLQKYHVCVQNSCKIWERQKECLLQFYRCQNQYTRKCRELYKTSSCYKRLGRNMCRKKLIQCYGSDSGKAD</sequence>
<organism evidence="2 3">
    <name type="scientific">Pocillopora meandrina</name>
    <dbReference type="NCBI Taxonomy" id="46732"/>
    <lineage>
        <taxon>Eukaryota</taxon>
        <taxon>Metazoa</taxon>
        <taxon>Cnidaria</taxon>
        <taxon>Anthozoa</taxon>
        <taxon>Hexacorallia</taxon>
        <taxon>Scleractinia</taxon>
        <taxon>Astrocoeniina</taxon>
        <taxon>Pocilloporidae</taxon>
        <taxon>Pocillopora</taxon>
    </lineage>
</organism>